<dbReference type="Proteomes" id="UP000011777">
    <property type="component" value="Unassembled WGS sequence"/>
</dbReference>
<protein>
    <submittedName>
        <fullName evidence="1">Uncharacterized protein</fullName>
    </submittedName>
</protein>
<name>M3HL98_CANMX</name>
<evidence type="ECO:0000313" key="1">
    <source>
        <dbReference type="EMBL" id="EMG48172.1"/>
    </source>
</evidence>
<proteinExistence type="predicted"/>
<dbReference type="HOGENOM" id="CLU_2291338_0_0_1"/>
<evidence type="ECO:0000313" key="2">
    <source>
        <dbReference type="Proteomes" id="UP000011777"/>
    </source>
</evidence>
<reference evidence="1 2" key="1">
    <citation type="submission" date="2013-02" db="EMBL/GenBank/DDBJ databases">
        <title>Genome sequence of Candida maltosa Xu316, a potential industrial strain for xylitol and ethanol production.</title>
        <authorList>
            <person name="Yu J."/>
            <person name="Wang Q."/>
            <person name="Geng X."/>
            <person name="Bao W."/>
            <person name="He P."/>
            <person name="Cai J."/>
        </authorList>
    </citation>
    <scope>NUCLEOTIDE SEQUENCE [LARGE SCALE GENOMIC DNA]</scope>
    <source>
        <strain evidence="2">Xu316</strain>
    </source>
</reference>
<organism evidence="1 2">
    <name type="scientific">Candida maltosa (strain Xu316)</name>
    <name type="common">Yeast</name>
    <dbReference type="NCBI Taxonomy" id="1245528"/>
    <lineage>
        <taxon>Eukaryota</taxon>
        <taxon>Fungi</taxon>
        <taxon>Dikarya</taxon>
        <taxon>Ascomycota</taxon>
        <taxon>Saccharomycotina</taxon>
        <taxon>Pichiomycetes</taxon>
        <taxon>Debaryomycetaceae</taxon>
        <taxon>Candida/Lodderomyces clade</taxon>
        <taxon>Candida</taxon>
    </lineage>
</organism>
<dbReference type="AlphaFoldDB" id="M3HL98"/>
<dbReference type="EMBL" id="AOGT01001214">
    <property type="protein sequence ID" value="EMG48172.1"/>
    <property type="molecule type" value="Genomic_DNA"/>
</dbReference>
<accession>M3HL98</accession>
<sequence>MVVEEQEEHVEEVEVVEEVKSLDLATSHIVVVDNGDTKFGSVELDFVIVLSGEFGDEMKLIDGIDDDNGVCGDLEVVEDKEVIDVDGDNSVVLDDNDGDDS</sequence>
<comment type="caution">
    <text evidence="1">The sequence shown here is derived from an EMBL/GenBank/DDBJ whole genome shotgun (WGS) entry which is preliminary data.</text>
</comment>
<gene>
    <name evidence="1" type="ORF">G210_1313</name>
</gene>
<keyword evidence="2" id="KW-1185">Reference proteome</keyword>